<dbReference type="FunFam" id="3.20.20.70:FF:000044">
    <property type="entry name" value="Deoxyribose-phosphate aldolase"/>
    <property type="match status" value="1"/>
</dbReference>
<accession>A0A381UM68</accession>
<dbReference type="InterPro" id="IPR002915">
    <property type="entry name" value="DeoC/FbaB/LacD_aldolase"/>
</dbReference>
<protein>
    <recommendedName>
        <fullName evidence="2">deoxyribose-phosphate aldolase</fullName>
        <ecNumber evidence="2">4.1.2.4</ecNumber>
    </recommendedName>
    <alternativeName>
        <fullName evidence="6">2-deoxy-D-ribose 5-phosphate aldolase</fullName>
    </alternativeName>
</protein>
<name>A0A381UM68_9ZZZZ</name>
<evidence type="ECO:0000256" key="1">
    <source>
        <dbReference type="ARBA" id="ARBA00010936"/>
    </source>
</evidence>
<sequence length="214" mass="22530">MNNIAQLIDHTNLKPDASESDIIKLCEETVEHGFASACVSPVHVPLAASFLKEKKPKVCTVIGFPLGADSAEMKFAEARFLIHQGAEELDMVLNIGALKEGNIDIIQREIGQVVNAADGNCVKVIIETCLLSTDEKVLACTLAQNSGADFVKTSTGFSSAGAIIEDVELMRETVGDEMGVKASGGIKTAADVKAMVDAGANRIGTSSSISIIHE</sequence>
<dbReference type="NCBIfam" id="TIGR00126">
    <property type="entry name" value="deoC"/>
    <property type="match status" value="1"/>
</dbReference>
<dbReference type="GO" id="GO:0009264">
    <property type="term" value="P:deoxyribonucleotide catabolic process"/>
    <property type="evidence" value="ECO:0007669"/>
    <property type="project" value="InterPro"/>
</dbReference>
<evidence type="ECO:0000256" key="6">
    <source>
        <dbReference type="ARBA" id="ARBA00032755"/>
    </source>
</evidence>
<keyword evidence="3" id="KW-0963">Cytoplasm</keyword>
<evidence type="ECO:0000313" key="8">
    <source>
        <dbReference type="EMBL" id="SVA29256.1"/>
    </source>
</evidence>
<proteinExistence type="inferred from homology"/>
<dbReference type="Gene3D" id="3.20.20.70">
    <property type="entry name" value="Aldolase class I"/>
    <property type="match status" value="1"/>
</dbReference>
<gene>
    <name evidence="8" type="ORF">METZ01_LOCUS82110</name>
</gene>
<dbReference type="PANTHER" id="PTHR10889:SF1">
    <property type="entry name" value="DEOXYRIBOSE-PHOSPHATE ALDOLASE"/>
    <property type="match status" value="1"/>
</dbReference>
<evidence type="ECO:0000256" key="5">
    <source>
        <dbReference type="ARBA" id="ARBA00023270"/>
    </source>
</evidence>
<dbReference type="AlphaFoldDB" id="A0A381UM68"/>
<dbReference type="SUPFAM" id="SSF51569">
    <property type="entry name" value="Aldolase"/>
    <property type="match status" value="1"/>
</dbReference>
<dbReference type="EC" id="4.1.2.4" evidence="2"/>
<dbReference type="GO" id="GO:0016052">
    <property type="term" value="P:carbohydrate catabolic process"/>
    <property type="evidence" value="ECO:0007669"/>
    <property type="project" value="TreeGrafter"/>
</dbReference>
<dbReference type="CDD" id="cd00959">
    <property type="entry name" value="DeoC"/>
    <property type="match status" value="1"/>
</dbReference>
<evidence type="ECO:0000256" key="4">
    <source>
        <dbReference type="ARBA" id="ARBA00023239"/>
    </source>
</evidence>
<dbReference type="EMBL" id="UINC01006724">
    <property type="protein sequence ID" value="SVA29256.1"/>
    <property type="molecule type" value="Genomic_DNA"/>
</dbReference>
<dbReference type="SMART" id="SM01133">
    <property type="entry name" value="DeoC"/>
    <property type="match status" value="1"/>
</dbReference>
<dbReference type="GO" id="GO:0005737">
    <property type="term" value="C:cytoplasm"/>
    <property type="evidence" value="ECO:0007669"/>
    <property type="project" value="InterPro"/>
</dbReference>
<dbReference type="InterPro" id="IPR013785">
    <property type="entry name" value="Aldolase_TIM"/>
</dbReference>
<dbReference type="InterPro" id="IPR011343">
    <property type="entry name" value="DeoC"/>
</dbReference>
<evidence type="ECO:0000256" key="2">
    <source>
        <dbReference type="ARBA" id="ARBA00012515"/>
    </source>
</evidence>
<evidence type="ECO:0000256" key="3">
    <source>
        <dbReference type="ARBA" id="ARBA00022490"/>
    </source>
</evidence>
<evidence type="ECO:0000256" key="7">
    <source>
        <dbReference type="ARBA" id="ARBA00048791"/>
    </source>
</evidence>
<dbReference type="PIRSF" id="PIRSF001357">
    <property type="entry name" value="DeoC"/>
    <property type="match status" value="1"/>
</dbReference>
<dbReference type="Pfam" id="PF01791">
    <property type="entry name" value="DeoC"/>
    <property type="match status" value="1"/>
</dbReference>
<dbReference type="InterPro" id="IPR028581">
    <property type="entry name" value="DeoC_typeI"/>
</dbReference>
<organism evidence="8">
    <name type="scientific">marine metagenome</name>
    <dbReference type="NCBI Taxonomy" id="408172"/>
    <lineage>
        <taxon>unclassified sequences</taxon>
        <taxon>metagenomes</taxon>
        <taxon>ecological metagenomes</taxon>
    </lineage>
</organism>
<keyword evidence="4" id="KW-0456">Lyase</keyword>
<dbReference type="PANTHER" id="PTHR10889">
    <property type="entry name" value="DEOXYRIBOSE-PHOSPHATE ALDOLASE"/>
    <property type="match status" value="1"/>
</dbReference>
<keyword evidence="5" id="KW-0704">Schiff base</keyword>
<dbReference type="HAMAP" id="MF_00114">
    <property type="entry name" value="DeoC_type1"/>
    <property type="match status" value="1"/>
</dbReference>
<reference evidence="8" key="1">
    <citation type="submission" date="2018-05" db="EMBL/GenBank/DDBJ databases">
        <authorList>
            <person name="Lanie J.A."/>
            <person name="Ng W.-L."/>
            <person name="Kazmierczak K.M."/>
            <person name="Andrzejewski T.M."/>
            <person name="Davidsen T.M."/>
            <person name="Wayne K.J."/>
            <person name="Tettelin H."/>
            <person name="Glass J.I."/>
            <person name="Rusch D."/>
            <person name="Podicherti R."/>
            <person name="Tsui H.-C.T."/>
            <person name="Winkler M.E."/>
        </authorList>
    </citation>
    <scope>NUCLEOTIDE SEQUENCE</scope>
</reference>
<dbReference type="GO" id="GO:0004139">
    <property type="term" value="F:deoxyribose-phosphate aldolase activity"/>
    <property type="evidence" value="ECO:0007669"/>
    <property type="project" value="UniProtKB-EC"/>
</dbReference>
<comment type="similarity">
    <text evidence="1">Belongs to the DeoC/FbaB aldolase family. DeoC type 1 subfamily.</text>
</comment>
<comment type="catalytic activity">
    <reaction evidence="7">
        <text>2-deoxy-D-ribose 5-phosphate = D-glyceraldehyde 3-phosphate + acetaldehyde</text>
        <dbReference type="Rhea" id="RHEA:12821"/>
        <dbReference type="ChEBI" id="CHEBI:15343"/>
        <dbReference type="ChEBI" id="CHEBI:59776"/>
        <dbReference type="ChEBI" id="CHEBI:62877"/>
        <dbReference type="EC" id="4.1.2.4"/>
    </reaction>
</comment>